<comment type="function">
    <text evidence="2">Functions as a ribosomal silencing factor. Interacts with ribosomal protein uL14 (rplN), blocking formation of intersubunit bridge B8. Prevents association of the 30S and 50S ribosomal subunits and the formation of functional ribosomes, thus repressing translation.</text>
</comment>
<gene>
    <name evidence="2 3" type="primary">rsfS</name>
    <name evidence="3" type="ORF">D4A47_01220</name>
</gene>
<keyword evidence="2" id="KW-0963">Cytoplasm</keyword>
<dbReference type="GO" id="GO:0017148">
    <property type="term" value="P:negative regulation of translation"/>
    <property type="evidence" value="ECO:0007669"/>
    <property type="project" value="UniProtKB-UniRule"/>
</dbReference>
<dbReference type="Pfam" id="PF02410">
    <property type="entry name" value="RsfS"/>
    <property type="match status" value="1"/>
</dbReference>
<dbReference type="InterPro" id="IPR043519">
    <property type="entry name" value="NT_sf"/>
</dbReference>
<sequence length="116" mass="13056">MTSIEMAKEAARLLSEKKGTDITAIEIRDLTTIGDYFVIASGGSNAQVKALSDAVEEGLSKQGFEPRRIEGYQSAMWVVLDYYDVIVHIFYDKTREFYSLERLWADAPRVDLGLAE</sequence>
<keyword evidence="2" id="KW-0810">Translation regulation</keyword>
<organism evidence="3 4">
    <name type="scientific">Anaerotruncus massiliensis</name>
    <name type="common">ex Liu et al. 2021</name>
    <dbReference type="NCBI Taxonomy" id="2321404"/>
    <lineage>
        <taxon>Bacteria</taxon>
        <taxon>Bacillati</taxon>
        <taxon>Bacillota</taxon>
        <taxon>Clostridia</taxon>
        <taxon>Eubacteriales</taxon>
        <taxon>Oscillospiraceae</taxon>
        <taxon>Anaerotruncus</taxon>
    </lineage>
</organism>
<dbReference type="SUPFAM" id="SSF81301">
    <property type="entry name" value="Nucleotidyltransferase"/>
    <property type="match status" value="1"/>
</dbReference>
<dbReference type="PANTHER" id="PTHR21043">
    <property type="entry name" value="IOJAP SUPERFAMILY ORTHOLOG"/>
    <property type="match status" value="1"/>
</dbReference>
<dbReference type="GO" id="GO:0005737">
    <property type="term" value="C:cytoplasm"/>
    <property type="evidence" value="ECO:0007669"/>
    <property type="project" value="UniProtKB-SubCell"/>
</dbReference>
<dbReference type="InterPro" id="IPR004394">
    <property type="entry name" value="Iojap/RsfS/C7orf30"/>
</dbReference>
<dbReference type="Proteomes" id="UP000276301">
    <property type="component" value="Unassembled WGS sequence"/>
</dbReference>
<dbReference type="NCBIfam" id="TIGR00090">
    <property type="entry name" value="rsfS_iojap_ybeB"/>
    <property type="match status" value="1"/>
</dbReference>
<evidence type="ECO:0000313" key="3">
    <source>
        <dbReference type="EMBL" id="RLL14630.1"/>
    </source>
</evidence>
<accession>A0A498CSS1</accession>
<dbReference type="GO" id="GO:0043023">
    <property type="term" value="F:ribosomal large subunit binding"/>
    <property type="evidence" value="ECO:0007669"/>
    <property type="project" value="TreeGrafter"/>
</dbReference>
<keyword evidence="2" id="KW-0678">Repressor</keyword>
<name>A0A498CSS1_9FIRM</name>
<dbReference type="AlphaFoldDB" id="A0A498CSS1"/>
<dbReference type="HAMAP" id="MF_01477">
    <property type="entry name" value="Iojap_RsfS"/>
    <property type="match status" value="1"/>
</dbReference>
<dbReference type="GO" id="GO:0042256">
    <property type="term" value="P:cytosolic ribosome assembly"/>
    <property type="evidence" value="ECO:0007669"/>
    <property type="project" value="UniProtKB-UniRule"/>
</dbReference>
<protein>
    <recommendedName>
        <fullName evidence="2">Ribosomal silencing factor RsfS</fullName>
    </recommendedName>
</protein>
<keyword evidence="4" id="KW-1185">Reference proteome</keyword>
<evidence type="ECO:0000256" key="1">
    <source>
        <dbReference type="ARBA" id="ARBA00010574"/>
    </source>
</evidence>
<dbReference type="EMBL" id="RCHT01000001">
    <property type="protein sequence ID" value="RLL14630.1"/>
    <property type="molecule type" value="Genomic_DNA"/>
</dbReference>
<comment type="caution">
    <text evidence="3">The sequence shown here is derived from an EMBL/GenBank/DDBJ whole genome shotgun (WGS) entry which is preliminary data.</text>
</comment>
<dbReference type="PANTHER" id="PTHR21043:SF0">
    <property type="entry name" value="MITOCHONDRIAL ASSEMBLY OF RIBOSOMAL LARGE SUBUNIT PROTEIN 1"/>
    <property type="match status" value="1"/>
</dbReference>
<dbReference type="RefSeq" id="WP_101550888.1">
    <property type="nucleotide sequence ID" value="NZ_DBFBJK010000452.1"/>
</dbReference>
<dbReference type="GO" id="GO:0090071">
    <property type="term" value="P:negative regulation of ribosome biogenesis"/>
    <property type="evidence" value="ECO:0007669"/>
    <property type="project" value="UniProtKB-UniRule"/>
</dbReference>
<comment type="subcellular location">
    <subcellularLocation>
        <location evidence="2">Cytoplasm</location>
    </subcellularLocation>
</comment>
<evidence type="ECO:0000313" key="4">
    <source>
        <dbReference type="Proteomes" id="UP000276301"/>
    </source>
</evidence>
<dbReference type="Gene3D" id="3.30.460.10">
    <property type="entry name" value="Beta Polymerase, domain 2"/>
    <property type="match status" value="1"/>
</dbReference>
<proteinExistence type="inferred from homology"/>
<comment type="similarity">
    <text evidence="1 2">Belongs to the Iojap/RsfS family.</text>
</comment>
<reference evidence="3 4" key="1">
    <citation type="submission" date="2018-10" db="EMBL/GenBank/DDBJ databases">
        <title>Anaerotruncus faecis sp. nov., isolated from human feces.</title>
        <authorList>
            <person name="Wang Y.-J."/>
        </authorList>
    </citation>
    <scope>NUCLEOTIDE SEQUENCE [LARGE SCALE GENOMIC DNA]</scope>
    <source>
        <strain evidence="3 4">22A2-44</strain>
    </source>
</reference>
<comment type="subunit">
    <text evidence="2">Interacts with ribosomal protein uL14 (rplN).</text>
</comment>
<evidence type="ECO:0000256" key="2">
    <source>
        <dbReference type="HAMAP-Rule" id="MF_01477"/>
    </source>
</evidence>